<evidence type="ECO:0000313" key="8">
    <source>
        <dbReference type="EMBL" id="ART62336.1"/>
    </source>
</evidence>
<evidence type="ECO:0000256" key="2">
    <source>
        <dbReference type="ARBA" id="ARBA00005658"/>
    </source>
</evidence>
<dbReference type="NCBIfam" id="TIGR00842">
    <property type="entry name" value="bcct"/>
    <property type="match status" value="1"/>
</dbReference>
<keyword evidence="7" id="KW-0472">Membrane</keyword>
<dbReference type="KEGG" id="kma:B9H00_03980"/>
<comment type="similarity">
    <text evidence="2">Belongs to the BCCT transporter (TC 2.A.15) family.</text>
</comment>
<dbReference type="RefSeq" id="WP_086899577.1">
    <property type="nucleotide sequence ID" value="NZ_CP021358.1"/>
</dbReference>
<dbReference type="AlphaFoldDB" id="A0A240UMI3"/>
<evidence type="ECO:0000256" key="1">
    <source>
        <dbReference type="ARBA" id="ARBA00004651"/>
    </source>
</evidence>
<evidence type="ECO:0000256" key="5">
    <source>
        <dbReference type="ARBA" id="ARBA00022692"/>
    </source>
</evidence>
<evidence type="ECO:0000256" key="4">
    <source>
        <dbReference type="ARBA" id="ARBA00022475"/>
    </source>
</evidence>
<keyword evidence="5" id="KW-0812">Transmembrane</keyword>
<accession>A0A240UMI3</accession>
<dbReference type="NCBIfam" id="NF007399">
    <property type="entry name" value="PRK09928.1"/>
    <property type="match status" value="1"/>
</dbReference>
<dbReference type="PANTHER" id="PTHR30047:SF7">
    <property type="entry name" value="HIGH-AFFINITY CHOLINE TRANSPORT PROTEIN"/>
    <property type="match status" value="1"/>
</dbReference>
<keyword evidence="3" id="KW-0813">Transport</keyword>
<name>A0A240UMI3_9GAMM</name>
<comment type="subcellular location">
    <subcellularLocation>
        <location evidence="1">Cell membrane</location>
        <topology evidence="1">Multi-pass membrane protein</topology>
    </subcellularLocation>
</comment>
<dbReference type="Pfam" id="PF02028">
    <property type="entry name" value="BCCT"/>
    <property type="match status" value="1"/>
</dbReference>
<reference evidence="8 9" key="1">
    <citation type="submission" date="2017-05" db="EMBL/GenBank/DDBJ databases">
        <authorList>
            <person name="Song R."/>
            <person name="Chenine A.L."/>
            <person name="Ruprecht R.M."/>
        </authorList>
    </citation>
    <scope>NUCLEOTIDE SEQUENCE [LARGE SCALE GENOMIC DNA]</scope>
    <source>
        <strain evidence="8">SW32</strain>
    </source>
</reference>
<protein>
    <submittedName>
        <fullName evidence="8">High-affinity choline transporter BetT</fullName>
    </submittedName>
</protein>
<evidence type="ECO:0000256" key="6">
    <source>
        <dbReference type="ARBA" id="ARBA00022989"/>
    </source>
</evidence>
<keyword evidence="6" id="KW-1133">Transmembrane helix</keyword>
<organism evidence="8 9">
    <name type="scientific">Kushneria marisflavi</name>
    <dbReference type="NCBI Taxonomy" id="157779"/>
    <lineage>
        <taxon>Bacteria</taxon>
        <taxon>Pseudomonadati</taxon>
        <taxon>Pseudomonadota</taxon>
        <taxon>Gammaproteobacteria</taxon>
        <taxon>Oceanospirillales</taxon>
        <taxon>Halomonadaceae</taxon>
        <taxon>Kushneria</taxon>
    </lineage>
</organism>
<keyword evidence="9" id="KW-1185">Reference proteome</keyword>
<dbReference type="OrthoDB" id="9775735at2"/>
<dbReference type="EMBL" id="CP021358">
    <property type="protein sequence ID" value="ART62336.1"/>
    <property type="molecule type" value="Genomic_DNA"/>
</dbReference>
<gene>
    <name evidence="8" type="ORF">B9H00_03980</name>
</gene>
<evidence type="ECO:0000256" key="3">
    <source>
        <dbReference type="ARBA" id="ARBA00022448"/>
    </source>
</evidence>
<dbReference type="InterPro" id="IPR000060">
    <property type="entry name" value="BCCT_transptr"/>
</dbReference>
<sequence length="689" mass="76246">MSVSPIDTPEQARDGLNPIVFYGSALGIVLFSLWGMFFTDTANTVIFAALEWISNTFGWYYFLAATLYLGFVIFVAASRFGSIRLGPDHSRPEFSLGSWAAMLFAAGIGIDLLFFCVAEPVTQFLAPPVGEGGTLEAARQATVWGMFHYGITGWGMYALMGMALAYFSYRYNLPLTIRSALYPLFGRRVEGPIGHTVDIAAVIGTVFGIATSLGIGVVQLNYGLTYLFDLPQNLFVQGSLIALSVILATISVVSGVDKGIRRISEFNVILAVVLLLYVLLAGDTVFLLNALVLNVGDYVNRFMGMTLNTFAFDRPTDWLNTWTLFFWAWWVAWAPFVGLFLARISRGRTIREFVVGTLTIPFIFTLMWISIFGNSAIESILNGATEFGQIAMESPEQSIYGLLEQYPGVLWTASLATLLGMLFYVTSADSGALVLGNFTSRLSSVHHDAPTWLRVFWSVVIGLLTLALLMAGGVSALQGMVVIMGLPFSFVIFFVMAGLYRSFKSEAFKEDSHRASLAGRLSSRTGAGGERGTRHWRQRLNRAMHFPSQRQAGIFINETARPAMEAVAQELSEQGLEAEVIKAEGNELHLELNVVLGNEQNFTYQIWPRAFAMPSFARRASEPRSRYYRLEVYLLEGSQGYNLIGFSREQVINDILDQYEHHLQFLHMAREAPGHGANIPDDPTMPPAP</sequence>
<evidence type="ECO:0000313" key="9">
    <source>
        <dbReference type="Proteomes" id="UP000194457"/>
    </source>
</evidence>
<keyword evidence="4" id="KW-1003">Cell membrane</keyword>
<dbReference type="Proteomes" id="UP000194457">
    <property type="component" value="Chromosome"/>
</dbReference>
<proteinExistence type="inferred from homology"/>
<dbReference type="PANTHER" id="PTHR30047">
    <property type="entry name" value="HIGH-AFFINITY CHOLINE TRANSPORT PROTEIN-RELATED"/>
    <property type="match status" value="1"/>
</dbReference>
<dbReference type="GO" id="GO:0022857">
    <property type="term" value="F:transmembrane transporter activity"/>
    <property type="evidence" value="ECO:0007669"/>
    <property type="project" value="InterPro"/>
</dbReference>
<dbReference type="GO" id="GO:0005886">
    <property type="term" value="C:plasma membrane"/>
    <property type="evidence" value="ECO:0007669"/>
    <property type="project" value="UniProtKB-SubCell"/>
</dbReference>
<evidence type="ECO:0000256" key="7">
    <source>
        <dbReference type="ARBA" id="ARBA00023136"/>
    </source>
</evidence>